<sequence>MAAGEETSHILSGLTNQLPDRDPEETAEWLESLDALIQEQGTERAQYIMRSLLQRAGAQSVGVPMVTTTDYVNTIPVDQEAPFPGNEEFERRYRAYMRWNAAIMVHRAQRPNIGVGGHISTYAGAATLYEVGFNHFFRGKDHPGGGDQVFFQGHASPGMYARA</sequence>
<accession>A0ABT1LVA9</accession>
<gene>
    <name evidence="2" type="ORF">NFC73_20510</name>
</gene>
<evidence type="ECO:0000313" key="2">
    <source>
        <dbReference type="EMBL" id="MCP9002089.1"/>
    </source>
</evidence>
<dbReference type="PANTHER" id="PTHR43825">
    <property type="entry name" value="PYRUVATE DEHYDROGENASE E1 COMPONENT"/>
    <property type="match status" value="1"/>
</dbReference>
<evidence type="ECO:0000256" key="1">
    <source>
        <dbReference type="SAM" id="MobiDB-lite"/>
    </source>
</evidence>
<organism evidence="2 3">
    <name type="scientific">Pseudarthrobacter humi</name>
    <dbReference type="NCBI Taxonomy" id="2952523"/>
    <lineage>
        <taxon>Bacteria</taxon>
        <taxon>Bacillati</taxon>
        <taxon>Actinomycetota</taxon>
        <taxon>Actinomycetes</taxon>
        <taxon>Micrococcales</taxon>
        <taxon>Micrococcaceae</taxon>
        <taxon>Pseudarthrobacter</taxon>
    </lineage>
</organism>
<comment type="caution">
    <text evidence="2">The sequence shown here is derived from an EMBL/GenBank/DDBJ whole genome shotgun (WGS) entry which is preliminary data.</text>
</comment>
<dbReference type="EMBL" id="JANCLV010000030">
    <property type="protein sequence ID" value="MCP9002089.1"/>
    <property type="molecule type" value="Genomic_DNA"/>
</dbReference>
<name>A0ABT1LVA9_9MICC</name>
<reference evidence="2 3" key="1">
    <citation type="submission" date="2022-06" db="EMBL/GenBank/DDBJ databases">
        <title>Pseudarthrobacter sp. strain RMG13 Genome sequencing and assembly.</title>
        <authorList>
            <person name="Kim I."/>
        </authorList>
    </citation>
    <scope>NUCLEOTIDE SEQUENCE [LARGE SCALE GENOMIC DNA]</scope>
    <source>
        <strain evidence="2 3">RMG13</strain>
    </source>
</reference>
<dbReference type="Gene3D" id="3.40.50.970">
    <property type="match status" value="1"/>
</dbReference>
<feature type="non-terminal residue" evidence="2">
    <location>
        <position position="163"/>
    </location>
</feature>
<feature type="region of interest" description="Disordered" evidence="1">
    <location>
        <begin position="1"/>
        <end position="24"/>
    </location>
</feature>
<evidence type="ECO:0000313" key="3">
    <source>
        <dbReference type="Proteomes" id="UP001524318"/>
    </source>
</evidence>
<feature type="compositionally biased region" description="Polar residues" evidence="1">
    <location>
        <begin position="9"/>
        <end position="18"/>
    </location>
</feature>
<proteinExistence type="predicted"/>
<keyword evidence="3" id="KW-1185">Reference proteome</keyword>
<dbReference type="InterPro" id="IPR051157">
    <property type="entry name" value="PDH/Transketolase"/>
</dbReference>
<dbReference type="SUPFAM" id="SSF52518">
    <property type="entry name" value="Thiamin diphosphate-binding fold (THDP-binding)"/>
    <property type="match status" value="1"/>
</dbReference>
<dbReference type="Proteomes" id="UP001524318">
    <property type="component" value="Unassembled WGS sequence"/>
</dbReference>
<protein>
    <submittedName>
        <fullName evidence="2">Pyruvate dehydrogenase (Acetyl-transferring), homodimeric type</fullName>
    </submittedName>
</protein>
<keyword evidence="2" id="KW-0670">Pyruvate</keyword>
<dbReference type="PANTHER" id="PTHR43825:SF3">
    <property type="entry name" value="PYRUVATE DEHYDROGENASE E1 COMPONENT"/>
    <property type="match status" value="1"/>
</dbReference>
<dbReference type="InterPro" id="IPR029061">
    <property type="entry name" value="THDP-binding"/>
</dbReference>